<dbReference type="GO" id="GO:0016192">
    <property type="term" value="P:vesicle-mediated transport"/>
    <property type="evidence" value="ECO:0007669"/>
    <property type="project" value="TreeGrafter"/>
</dbReference>
<accession>M3J2Z2</accession>
<comment type="caution">
    <text evidence="2">The sequence shown here is derived from an EMBL/GenBank/DDBJ whole genome shotgun (WGS) entry which is preliminary data.</text>
</comment>
<dbReference type="HOGENOM" id="CLU_125547_0_0_1"/>
<dbReference type="Proteomes" id="UP000011777">
    <property type="component" value="Unassembled WGS sequence"/>
</dbReference>
<dbReference type="EMBL" id="AOGT01002066">
    <property type="protein sequence ID" value="EMG46258.1"/>
    <property type="molecule type" value="Genomic_DNA"/>
</dbReference>
<name>M3J2Z2_CANMX</name>
<reference evidence="2 3" key="1">
    <citation type="submission" date="2013-02" db="EMBL/GenBank/DDBJ databases">
        <title>Genome sequence of Candida maltosa Xu316, a potential industrial strain for xylitol and ethanol production.</title>
        <authorList>
            <person name="Yu J."/>
            <person name="Wang Q."/>
            <person name="Geng X."/>
            <person name="Bao W."/>
            <person name="He P."/>
            <person name="Cai J."/>
        </authorList>
    </citation>
    <scope>NUCLEOTIDE SEQUENCE [LARGE SCALE GENOMIC DNA]</scope>
    <source>
        <strain evidence="3">Xu316</strain>
    </source>
</reference>
<proteinExistence type="predicted"/>
<evidence type="ECO:0000313" key="2">
    <source>
        <dbReference type="EMBL" id="EMG46258.1"/>
    </source>
</evidence>
<keyword evidence="1" id="KW-0812">Transmembrane</keyword>
<evidence type="ECO:0000313" key="3">
    <source>
        <dbReference type="Proteomes" id="UP000011777"/>
    </source>
</evidence>
<sequence>MYLPQGDNTQTTKVSSSQKKFIDIIFASVIGFALVVFFIHLWFSKKKKGQNTKVTTQQPSQCHPDQVSIISSPSMYANTFLNQEEDYVPPYTFHPDTNDMGFYDEQGQFHLVNDIIKPPDQARTRDESS</sequence>
<dbReference type="PANTHER" id="PTHR28187:SF1">
    <property type="entry name" value="PROTEIN RCR1-RELATED"/>
    <property type="match status" value="1"/>
</dbReference>
<evidence type="ECO:0000256" key="1">
    <source>
        <dbReference type="SAM" id="Phobius"/>
    </source>
</evidence>
<feature type="transmembrane region" description="Helical" evidence="1">
    <location>
        <begin position="24"/>
        <end position="43"/>
    </location>
</feature>
<dbReference type="OrthoDB" id="4088875at2759"/>
<keyword evidence="3" id="KW-1185">Reference proteome</keyword>
<dbReference type="AlphaFoldDB" id="M3J2Z2"/>
<gene>
    <name evidence="2" type="ORF">G210_3502</name>
</gene>
<dbReference type="PANTHER" id="PTHR28187">
    <property type="entry name" value="PROTEIN RCR1-RELATED"/>
    <property type="match status" value="1"/>
</dbReference>
<organism evidence="2 3">
    <name type="scientific">Candida maltosa (strain Xu316)</name>
    <name type="common">Yeast</name>
    <dbReference type="NCBI Taxonomy" id="1245528"/>
    <lineage>
        <taxon>Eukaryota</taxon>
        <taxon>Fungi</taxon>
        <taxon>Dikarya</taxon>
        <taxon>Ascomycota</taxon>
        <taxon>Saccharomycotina</taxon>
        <taxon>Pichiomycetes</taxon>
        <taxon>Debaryomycetaceae</taxon>
        <taxon>Candida/Lodderomyces clade</taxon>
        <taxon>Candida</taxon>
    </lineage>
</organism>
<protein>
    <submittedName>
        <fullName evidence="2">Uncharacterized protein</fullName>
    </submittedName>
</protein>
<dbReference type="InterPro" id="IPR020999">
    <property type="entry name" value="Chitin_synth_reg_RCR"/>
</dbReference>
<keyword evidence="1" id="KW-1133">Transmembrane helix</keyword>
<keyword evidence="1" id="KW-0472">Membrane</keyword>